<organism evidence="17 18">
    <name type="scientific">Ostreibacterium oceani</name>
    <dbReference type="NCBI Taxonomy" id="2654998"/>
    <lineage>
        <taxon>Bacteria</taxon>
        <taxon>Pseudomonadati</taxon>
        <taxon>Pseudomonadota</taxon>
        <taxon>Gammaproteobacteria</taxon>
        <taxon>Cardiobacteriales</taxon>
        <taxon>Ostreibacteriaceae</taxon>
        <taxon>Ostreibacterium</taxon>
    </lineage>
</organism>
<accession>A0A6N7EUK3</accession>
<dbReference type="GO" id="GO:0009409">
    <property type="term" value="P:response to cold"/>
    <property type="evidence" value="ECO:0007669"/>
    <property type="project" value="TreeGrafter"/>
</dbReference>
<dbReference type="FunCoup" id="A0A6N7EUK3">
    <property type="interactions" value="415"/>
</dbReference>
<dbReference type="FunFam" id="3.40.50.300:FF:000108">
    <property type="entry name" value="ATP-dependent RNA helicase RhlE"/>
    <property type="match status" value="1"/>
</dbReference>
<dbReference type="Pfam" id="PF03880">
    <property type="entry name" value="DbpA"/>
    <property type="match status" value="1"/>
</dbReference>
<dbReference type="InterPro" id="IPR012677">
    <property type="entry name" value="Nucleotide-bd_a/b_plait_sf"/>
</dbReference>
<dbReference type="GO" id="GO:0005840">
    <property type="term" value="C:ribosome"/>
    <property type="evidence" value="ECO:0007669"/>
    <property type="project" value="TreeGrafter"/>
</dbReference>
<dbReference type="Pfam" id="PF00271">
    <property type="entry name" value="Helicase_C"/>
    <property type="match status" value="1"/>
</dbReference>
<dbReference type="SUPFAM" id="SSF52540">
    <property type="entry name" value="P-loop containing nucleoside triphosphate hydrolases"/>
    <property type="match status" value="1"/>
</dbReference>
<keyword evidence="6 12" id="KW-0067">ATP-binding</keyword>
<dbReference type="InterPro" id="IPR014001">
    <property type="entry name" value="Helicase_ATP-bd"/>
</dbReference>
<dbReference type="InterPro" id="IPR050547">
    <property type="entry name" value="DEAD_box_RNA_helicases"/>
</dbReference>
<dbReference type="InterPro" id="IPR044742">
    <property type="entry name" value="DEAD/DEAH_RhlB"/>
</dbReference>
<evidence type="ECO:0000256" key="3">
    <source>
        <dbReference type="ARBA" id="ARBA00022741"/>
    </source>
</evidence>
<dbReference type="PANTHER" id="PTHR47963:SF8">
    <property type="entry name" value="ATP-DEPENDENT RNA HELICASE DEAD"/>
    <property type="match status" value="1"/>
</dbReference>
<evidence type="ECO:0000313" key="17">
    <source>
        <dbReference type="EMBL" id="MPV85295.1"/>
    </source>
</evidence>
<comment type="caution">
    <text evidence="17">The sequence shown here is derived from an EMBL/GenBank/DDBJ whole genome shotgun (WGS) entry which is preliminary data.</text>
</comment>
<dbReference type="GO" id="GO:0005524">
    <property type="term" value="F:ATP binding"/>
    <property type="evidence" value="ECO:0007669"/>
    <property type="project" value="UniProtKB-KW"/>
</dbReference>
<evidence type="ECO:0000256" key="1">
    <source>
        <dbReference type="ARBA" id="ARBA00012552"/>
    </source>
</evidence>
<evidence type="ECO:0000256" key="7">
    <source>
        <dbReference type="ARBA" id="ARBA00023016"/>
    </source>
</evidence>
<dbReference type="GO" id="GO:0003724">
    <property type="term" value="F:RNA helicase activity"/>
    <property type="evidence" value="ECO:0007669"/>
    <property type="project" value="UniProtKB-EC"/>
</dbReference>
<dbReference type="RefSeq" id="WP_152808404.1">
    <property type="nucleotide sequence ID" value="NZ_WHNW01000001.1"/>
</dbReference>
<dbReference type="EC" id="3.6.4.13" evidence="1"/>
<evidence type="ECO:0000256" key="8">
    <source>
        <dbReference type="ARBA" id="ARBA00038437"/>
    </source>
</evidence>
<dbReference type="InterPro" id="IPR000629">
    <property type="entry name" value="RNA-helicase_DEAD-box_CS"/>
</dbReference>
<dbReference type="CDD" id="cd12499">
    <property type="entry name" value="RRM_EcCsdA_like"/>
    <property type="match status" value="1"/>
</dbReference>
<dbReference type="CDD" id="cd00268">
    <property type="entry name" value="DEADc"/>
    <property type="match status" value="1"/>
</dbReference>
<dbReference type="PROSITE" id="PS51192">
    <property type="entry name" value="HELICASE_ATP_BIND_1"/>
    <property type="match status" value="1"/>
</dbReference>
<dbReference type="AlphaFoldDB" id="A0A6N7EUK3"/>
<dbReference type="Gene3D" id="3.40.50.300">
    <property type="entry name" value="P-loop containing nucleotide triphosphate hydrolases"/>
    <property type="match status" value="2"/>
</dbReference>
<sequence>MTNTNHGFDELGLNDAFLQALADAGYTTPSPIQTQTIPLVLAGNDILGQAQTGTGKTAAFALPTLQHIETKVNHTQVLVLAPTRELALQVAESYKTYGKYLPNIRIAPIYGGAAYGTQINALEKGAHIVVGTPGRIMDHIKRGTLKLNHLKSLVLDEADEMLRMGFIDDVEWILSKSPKQKQIALFSATMPRAIQTLSQKYLNNEVVVKVAATRETASTITQSYLAVAHKQKTQALHQLLEAEAPDAAIIFVNTKAATEELAQSLAKKNHRVAALNGDLQQKQRERVISQIKSHDIDIILATDVAARGLDVDRITHVINYDLPRDSESYTHRIGRTGRAGREGKAICILSPKDKRNLQQIQRATKTEITPYAMPSIDDINRQRMEKFTAALADKIEHAHLVPLRDMLADIDKQLDTDMLTVAAALMSLYQGKTPLLLSKRDVLAPVDLNSRDTTSHSRSADSKNPRKKRTPLAENARKVARKPRKGELAPAEMEAFTLAVGHADKVKPGHIVGAIANEAGIEGRHIGAIEIYESHTQVFLPKGMPKAIFNSLKKTHVMGKPLNISKSNAASV</sequence>
<dbReference type="PANTHER" id="PTHR47963">
    <property type="entry name" value="DEAD-BOX ATP-DEPENDENT RNA HELICASE 47, MITOCHONDRIAL"/>
    <property type="match status" value="1"/>
</dbReference>
<dbReference type="InterPro" id="IPR057325">
    <property type="entry name" value="DeaD_dimer"/>
</dbReference>
<feature type="domain" description="Helicase C-terminal" evidence="15">
    <location>
        <begin position="231"/>
        <end position="380"/>
    </location>
</feature>
<keyword evidence="5 12" id="KW-0347">Helicase</keyword>
<feature type="compositionally biased region" description="Basic and acidic residues" evidence="13">
    <location>
        <begin position="449"/>
        <end position="464"/>
    </location>
</feature>
<comment type="similarity">
    <text evidence="8 12">Belongs to the DEAD box helicase family.</text>
</comment>
<evidence type="ECO:0000256" key="11">
    <source>
        <dbReference type="PROSITE-ProRule" id="PRU00552"/>
    </source>
</evidence>
<feature type="domain" description="Helicase ATP-binding" evidence="14">
    <location>
        <begin position="37"/>
        <end position="208"/>
    </location>
</feature>
<evidence type="ECO:0000256" key="13">
    <source>
        <dbReference type="SAM" id="MobiDB-lite"/>
    </source>
</evidence>
<dbReference type="InterPro" id="IPR014014">
    <property type="entry name" value="RNA_helicase_DEAD_Q_motif"/>
</dbReference>
<dbReference type="InterPro" id="IPR027417">
    <property type="entry name" value="P-loop_NTPase"/>
</dbReference>
<dbReference type="Proteomes" id="UP000471298">
    <property type="component" value="Unassembled WGS sequence"/>
</dbReference>
<dbReference type="PROSITE" id="PS51194">
    <property type="entry name" value="HELICASE_CTER"/>
    <property type="match status" value="1"/>
</dbReference>
<feature type="domain" description="DEAD-box RNA helicase Q" evidence="16">
    <location>
        <begin position="6"/>
        <end position="34"/>
    </location>
</feature>
<dbReference type="InterPro" id="IPR001650">
    <property type="entry name" value="Helicase_C-like"/>
</dbReference>
<feature type="region of interest" description="Disordered" evidence="13">
    <location>
        <begin position="448"/>
        <end position="488"/>
    </location>
</feature>
<evidence type="ECO:0000259" key="15">
    <source>
        <dbReference type="PROSITE" id="PS51194"/>
    </source>
</evidence>
<comment type="catalytic activity">
    <reaction evidence="9">
        <text>ATP + H2O = ADP + phosphate + H(+)</text>
        <dbReference type="Rhea" id="RHEA:13065"/>
        <dbReference type="ChEBI" id="CHEBI:15377"/>
        <dbReference type="ChEBI" id="CHEBI:15378"/>
        <dbReference type="ChEBI" id="CHEBI:30616"/>
        <dbReference type="ChEBI" id="CHEBI:43474"/>
        <dbReference type="ChEBI" id="CHEBI:456216"/>
        <dbReference type="EC" id="3.6.4.13"/>
    </reaction>
</comment>
<reference evidence="17 18" key="1">
    <citation type="submission" date="2019-10" db="EMBL/GenBank/DDBJ databases">
        <title>Cardiobacteriales fam. a chemoheterotrophic member of the order Cardiobacteriales, and proposal of Cardiobacteriales fam. nov.</title>
        <authorList>
            <person name="Wang C."/>
        </authorList>
    </citation>
    <scope>NUCLEOTIDE SEQUENCE [LARGE SCALE GENOMIC DNA]</scope>
    <source>
        <strain evidence="17 18">ML27</strain>
    </source>
</reference>
<dbReference type="SMART" id="SM00487">
    <property type="entry name" value="DEXDc"/>
    <property type="match status" value="1"/>
</dbReference>
<evidence type="ECO:0000313" key="18">
    <source>
        <dbReference type="Proteomes" id="UP000471298"/>
    </source>
</evidence>
<dbReference type="InterPro" id="IPR011545">
    <property type="entry name" value="DEAD/DEAH_box_helicase_dom"/>
</dbReference>
<dbReference type="CDD" id="cd18787">
    <property type="entry name" value="SF2_C_DEAD"/>
    <property type="match status" value="1"/>
</dbReference>
<gene>
    <name evidence="17" type="ORF">GCU85_00925</name>
</gene>
<dbReference type="PROSITE" id="PS51195">
    <property type="entry name" value="Q_MOTIF"/>
    <property type="match status" value="1"/>
</dbReference>
<dbReference type="GO" id="GO:0016787">
    <property type="term" value="F:hydrolase activity"/>
    <property type="evidence" value="ECO:0007669"/>
    <property type="project" value="UniProtKB-KW"/>
</dbReference>
<keyword evidence="18" id="KW-1185">Reference proteome</keyword>
<dbReference type="InterPro" id="IPR005580">
    <property type="entry name" value="DbpA/CsdA_RNA-bd_dom"/>
</dbReference>
<dbReference type="Pfam" id="PF25399">
    <property type="entry name" value="DeaD_dimer"/>
    <property type="match status" value="1"/>
</dbReference>
<evidence type="ECO:0000256" key="12">
    <source>
        <dbReference type="RuleBase" id="RU000492"/>
    </source>
</evidence>
<dbReference type="Pfam" id="PF00270">
    <property type="entry name" value="DEAD"/>
    <property type="match status" value="1"/>
</dbReference>
<dbReference type="GO" id="GO:0033592">
    <property type="term" value="F:RNA strand annealing activity"/>
    <property type="evidence" value="ECO:0007669"/>
    <property type="project" value="TreeGrafter"/>
</dbReference>
<evidence type="ECO:0000256" key="4">
    <source>
        <dbReference type="ARBA" id="ARBA00022801"/>
    </source>
</evidence>
<evidence type="ECO:0000256" key="5">
    <source>
        <dbReference type="ARBA" id="ARBA00022806"/>
    </source>
</evidence>
<dbReference type="GO" id="GO:0005829">
    <property type="term" value="C:cytosol"/>
    <property type="evidence" value="ECO:0007669"/>
    <property type="project" value="TreeGrafter"/>
</dbReference>
<dbReference type="PROSITE" id="PS00039">
    <property type="entry name" value="DEAD_ATP_HELICASE"/>
    <property type="match status" value="1"/>
</dbReference>
<evidence type="ECO:0000259" key="14">
    <source>
        <dbReference type="PROSITE" id="PS51192"/>
    </source>
</evidence>
<keyword evidence="4 12" id="KW-0378">Hydrolase</keyword>
<dbReference type="InParanoid" id="A0A6N7EUK3"/>
<keyword evidence="7" id="KW-0346">Stress response</keyword>
<name>A0A6N7EUK3_9GAMM</name>
<keyword evidence="3 12" id="KW-0547">Nucleotide-binding</keyword>
<evidence type="ECO:0000256" key="6">
    <source>
        <dbReference type="ARBA" id="ARBA00022840"/>
    </source>
</evidence>
<evidence type="ECO:0000256" key="9">
    <source>
        <dbReference type="ARBA" id="ARBA00047984"/>
    </source>
</evidence>
<protein>
    <recommendedName>
        <fullName evidence="10">DEAD-box ATP-dependent RNA helicase RhpA</fullName>
        <ecNumber evidence="1">3.6.4.13</ecNumber>
    </recommendedName>
</protein>
<keyword evidence="2" id="KW-0963">Cytoplasm</keyword>
<evidence type="ECO:0000256" key="2">
    <source>
        <dbReference type="ARBA" id="ARBA00022490"/>
    </source>
</evidence>
<dbReference type="Gene3D" id="3.30.70.330">
    <property type="match status" value="1"/>
</dbReference>
<proteinExistence type="inferred from homology"/>
<dbReference type="SMART" id="SM00490">
    <property type="entry name" value="HELICc"/>
    <property type="match status" value="1"/>
</dbReference>
<evidence type="ECO:0000256" key="10">
    <source>
        <dbReference type="ARBA" id="ARBA00074363"/>
    </source>
</evidence>
<dbReference type="InterPro" id="IPR034415">
    <property type="entry name" value="CsdA_RRM"/>
</dbReference>
<dbReference type="GO" id="GO:0042255">
    <property type="term" value="P:ribosome assembly"/>
    <property type="evidence" value="ECO:0007669"/>
    <property type="project" value="UniProtKB-ARBA"/>
</dbReference>
<feature type="short sequence motif" description="Q motif" evidence="11">
    <location>
        <begin position="6"/>
        <end position="34"/>
    </location>
</feature>
<evidence type="ECO:0000259" key="16">
    <source>
        <dbReference type="PROSITE" id="PS51195"/>
    </source>
</evidence>
<dbReference type="EMBL" id="WHNW01000001">
    <property type="protein sequence ID" value="MPV85295.1"/>
    <property type="molecule type" value="Genomic_DNA"/>
</dbReference>